<dbReference type="EMBL" id="JAQQAF010000006">
    <property type="protein sequence ID" value="KAJ8477640.1"/>
    <property type="molecule type" value="Genomic_DNA"/>
</dbReference>
<keyword evidence="3" id="KW-1185">Reference proteome</keyword>
<reference evidence="2 3" key="1">
    <citation type="submission" date="2022-12" db="EMBL/GenBank/DDBJ databases">
        <title>Chromosome-scale assembly of the Ensete ventricosum genome.</title>
        <authorList>
            <person name="Dussert Y."/>
            <person name="Stocks J."/>
            <person name="Wendawek A."/>
            <person name="Woldeyes F."/>
            <person name="Nichols R.A."/>
            <person name="Borrell J.S."/>
        </authorList>
    </citation>
    <scope>NUCLEOTIDE SEQUENCE [LARGE SCALE GENOMIC DNA]</scope>
    <source>
        <strain evidence="3">cv. Maze</strain>
        <tissue evidence="2">Seeds</tissue>
    </source>
</reference>
<proteinExistence type="predicted"/>
<gene>
    <name evidence="2" type="ORF">OPV22_021367</name>
</gene>
<comment type="caution">
    <text evidence="2">The sequence shown here is derived from an EMBL/GenBank/DDBJ whole genome shotgun (WGS) entry which is preliminary data.</text>
</comment>
<evidence type="ECO:0000313" key="2">
    <source>
        <dbReference type="EMBL" id="KAJ8477640.1"/>
    </source>
</evidence>
<organism evidence="2 3">
    <name type="scientific">Ensete ventricosum</name>
    <name type="common">Abyssinian banana</name>
    <name type="synonym">Musa ensete</name>
    <dbReference type="NCBI Taxonomy" id="4639"/>
    <lineage>
        <taxon>Eukaryota</taxon>
        <taxon>Viridiplantae</taxon>
        <taxon>Streptophyta</taxon>
        <taxon>Embryophyta</taxon>
        <taxon>Tracheophyta</taxon>
        <taxon>Spermatophyta</taxon>
        <taxon>Magnoliopsida</taxon>
        <taxon>Liliopsida</taxon>
        <taxon>Zingiberales</taxon>
        <taxon>Musaceae</taxon>
        <taxon>Ensete</taxon>
    </lineage>
</organism>
<protein>
    <recommendedName>
        <fullName evidence="4">Dof-type domain-containing protein</fullName>
    </recommendedName>
</protein>
<feature type="region of interest" description="Disordered" evidence="1">
    <location>
        <begin position="22"/>
        <end position="53"/>
    </location>
</feature>
<accession>A0AAV8QQ39</accession>
<evidence type="ECO:0000313" key="3">
    <source>
        <dbReference type="Proteomes" id="UP001222027"/>
    </source>
</evidence>
<name>A0AAV8QQ39_ENSVE</name>
<sequence>METPNARNQAMASHQLEGFLSCPKNHHHHQQQQQQERKQRPHPEQALKCPRKAQDQDLMTAANSFNPLLSPTFIPPLSSDLTLAFAGLHKQPPNNHGHSLLLGHPNTDSLPSVTTNHGFLDILRSDSIDSINPSGLDNYLYYGFGVSGNVEVGGGANGEDDGFLSFHGGLGGATATAAASQGSCKDMDEGETKVLMGGDGNLAVDSGREWTAVGSSWHGLINSSLMSGAGIDVSSTLGDAHAFF</sequence>
<evidence type="ECO:0000256" key="1">
    <source>
        <dbReference type="SAM" id="MobiDB-lite"/>
    </source>
</evidence>
<evidence type="ECO:0008006" key="4">
    <source>
        <dbReference type="Google" id="ProtNLM"/>
    </source>
</evidence>
<feature type="compositionally biased region" description="Basic and acidic residues" evidence="1">
    <location>
        <begin position="35"/>
        <end position="45"/>
    </location>
</feature>
<dbReference type="Proteomes" id="UP001222027">
    <property type="component" value="Unassembled WGS sequence"/>
</dbReference>
<dbReference type="AlphaFoldDB" id="A0AAV8QQ39"/>